<organism evidence="2 3">
    <name type="scientific">Actinomycetospora chibensis</name>
    <dbReference type="NCBI Taxonomy" id="663606"/>
    <lineage>
        <taxon>Bacteria</taxon>
        <taxon>Bacillati</taxon>
        <taxon>Actinomycetota</taxon>
        <taxon>Actinomycetes</taxon>
        <taxon>Pseudonocardiales</taxon>
        <taxon>Pseudonocardiaceae</taxon>
        <taxon>Actinomycetospora</taxon>
    </lineage>
</organism>
<evidence type="ECO:0000313" key="2">
    <source>
        <dbReference type="EMBL" id="MFC4832062.1"/>
    </source>
</evidence>
<comment type="caution">
    <text evidence="2">The sequence shown here is derived from an EMBL/GenBank/DDBJ whole genome shotgun (WGS) entry which is preliminary data.</text>
</comment>
<dbReference type="EMBL" id="JBHSIM010000013">
    <property type="protein sequence ID" value="MFC4832062.1"/>
    <property type="molecule type" value="Genomic_DNA"/>
</dbReference>
<feature type="domain" description="PEP-utilising enzyme mobile" evidence="1">
    <location>
        <begin position="464"/>
        <end position="533"/>
    </location>
</feature>
<dbReference type="InterPro" id="IPR008279">
    <property type="entry name" value="PEP-util_enz_mobile_dom"/>
</dbReference>
<dbReference type="InterPro" id="IPR036637">
    <property type="entry name" value="Phosphohistidine_dom_sf"/>
</dbReference>
<gene>
    <name evidence="2" type="ORF">ACFPEL_06530</name>
</gene>
<dbReference type="RefSeq" id="WP_274189810.1">
    <property type="nucleotide sequence ID" value="NZ_BAABHN010000013.1"/>
</dbReference>
<reference evidence="3" key="1">
    <citation type="journal article" date="2019" name="Int. J. Syst. Evol. Microbiol.">
        <title>The Global Catalogue of Microorganisms (GCM) 10K type strain sequencing project: providing services to taxonomists for standard genome sequencing and annotation.</title>
        <authorList>
            <consortium name="The Broad Institute Genomics Platform"/>
            <consortium name="The Broad Institute Genome Sequencing Center for Infectious Disease"/>
            <person name="Wu L."/>
            <person name="Ma J."/>
        </authorList>
    </citation>
    <scope>NUCLEOTIDE SEQUENCE [LARGE SCALE GENOMIC DNA]</scope>
    <source>
        <strain evidence="3">CCUG 50347</strain>
    </source>
</reference>
<dbReference type="PANTHER" id="PTHR43615">
    <property type="entry name" value="PHOSPHOENOLPYRUVATE SYNTHASE-RELATED"/>
    <property type="match status" value="1"/>
</dbReference>
<evidence type="ECO:0000313" key="3">
    <source>
        <dbReference type="Proteomes" id="UP001595909"/>
    </source>
</evidence>
<sequence length="548" mass="58928">MTTTLASTDLDDDPVHAGSCPPGIAWSTVNASEALPGVVTPLTWSLYGDATESGMRGAFADMGVLRESEVPARGRPEDRLWDLFHGRAAANLTSMRALADRTPGTTANSLEHQMFGQVREGMRNEPTYGRYPVVAAKAPLAIGRVAKRLAATTATVHPWWADVAFSAPPDDAASSRLLLAEAAGHFAEVMRPHILAALLAQTFYEQVRALAQAAGREGTETALVTGYGAMAETDVVADVWAASRDELPVDELLRRHGYHGPAEGELSSRPWRTDDRPLRALVESYRTMSDDRDPRRIERSRGEERRVAEQELLAALPRSRRLLARAVLDRAARLIPLRGVGKASFLQCADVVRCVADVHGTRLAEAGAIPAPGDVFLLTLPELLVEELPSGVGERIERRREQRRVHLTTDLPDFWEGMPTPVPVADPDADPVADTVTGTPVSPGVVEGTVRLVLDPSTAEPLASGEILVCRMTDPSWASTFMLASALVVDIGGAVSHGAIVARELGIPCVTGTRNGTACLRTGDVVEVDGRRGEVRVLQRAGRTEETS</sequence>
<dbReference type="SUPFAM" id="SSF52009">
    <property type="entry name" value="Phosphohistidine domain"/>
    <property type="match status" value="1"/>
</dbReference>
<protein>
    <submittedName>
        <fullName evidence="2">PEP-utilizing enzyme</fullName>
    </submittedName>
</protein>
<proteinExistence type="predicted"/>
<evidence type="ECO:0000259" key="1">
    <source>
        <dbReference type="Pfam" id="PF00391"/>
    </source>
</evidence>
<dbReference type="Pfam" id="PF00391">
    <property type="entry name" value="PEP-utilizers"/>
    <property type="match status" value="1"/>
</dbReference>
<dbReference type="Gene3D" id="3.50.30.10">
    <property type="entry name" value="Phosphohistidine domain"/>
    <property type="match status" value="1"/>
</dbReference>
<name>A0ABV9RIT4_9PSEU</name>
<dbReference type="Proteomes" id="UP001595909">
    <property type="component" value="Unassembled WGS sequence"/>
</dbReference>
<accession>A0ABV9RIT4</accession>
<keyword evidence="3" id="KW-1185">Reference proteome</keyword>
<dbReference type="PANTHER" id="PTHR43615:SF1">
    <property type="entry name" value="PPDK_N DOMAIN-CONTAINING PROTEIN"/>
    <property type="match status" value="1"/>
</dbReference>
<dbReference type="InterPro" id="IPR051549">
    <property type="entry name" value="PEP_Utilizing_Enz"/>
</dbReference>